<dbReference type="PANTHER" id="PTHR39937">
    <property type="entry name" value="ATP SYNTHASE PROTEIN 8"/>
    <property type="match status" value="1"/>
</dbReference>
<evidence type="ECO:0000256" key="4">
    <source>
        <dbReference type="ARBA" id="ARBA00022547"/>
    </source>
</evidence>
<evidence type="ECO:0000313" key="17">
    <source>
        <dbReference type="EMBL" id="AID59867.1"/>
    </source>
</evidence>
<evidence type="ECO:0000256" key="14">
    <source>
        <dbReference type="RuleBase" id="RU003661"/>
    </source>
</evidence>
<dbReference type="EMBL" id="KJ433568">
    <property type="protein sequence ID" value="AID59867.1"/>
    <property type="molecule type" value="Genomic_DNA"/>
</dbReference>
<evidence type="ECO:0000256" key="10">
    <source>
        <dbReference type="ARBA" id="ARBA00023136"/>
    </source>
</evidence>
<comment type="subcellular location">
    <subcellularLocation>
        <location evidence="1 14">Mitochondrion membrane</location>
        <topology evidence="1 14">Single-pass membrane protein</topology>
    </subcellularLocation>
</comment>
<gene>
    <name evidence="16" type="primary">ATP8</name>
</gene>
<reference evidence="16" key="1">
    <citation type="journal article" date="2014" name="Mitochondrial DNA">
        <title>The complete mitochondrial genome of the wavyband sole Pseudaesopia japonica (Pleuronectiformes: Soleidae).</title>
        <authorList>
            <person name="Chen X."/>
            <person name="Ai W."/>
            <person name="Xiang D."/>
            <person name="Shi X."/>
            <person name="Pan L."/>
        </authorList>
    </citation>
    <scope>NUCLEOTIDE SEQUENCE</scope>
</reference>
<comment type="subunit">
    <text evidence="13">Component of the ATP synthase complex composed at least of ATP5F1A/subunit alpha, ATP5F1B/subunit beta, ATP5MC1/subunit c (homooctomer), MT-ATP6/subunit a, MT-ATP8/subunit 8, ATP5ME/subunit e, ATP5MF/subunit f, ATP5MG/subunit g, ATP5MK/subunit k, ATP5MJ/subunit j, ATP5F1C/subunit gamma, ATP5F1D/subunit delta, ATP5F1E/subunit epsilon, ATP5PF/subunit F6, ATP5PB/subunit b, ATP5PD/subunit d, ATP5PO/subunit OSCP. ATP synthase complex consists of a soluble F(1) head domain (subunits alpha(3) and beta(3)) - the catalytic core - and a membrane F(0) domain - the membrane proton channel (subunits c, a, 8, e, f, g, k and j). These two domains are linked by a central stalk (subunits gamma, delta, and epsilon) rotating inside the F1 region and a stationary peripheral stalk (subunits F6, b, d, and OSCP).</text>
</comment>
<evidence type="ECO:0000256" key="13">
    <source>
        <dbReference type="ARBA" id="ARBA00064647"/>
    </source>
</evidence>
<evidence type="ECO:0000256" key="3">
    <source>
        <dbReference type="ARBA" id="ARBA00022448"/>
    </source>
</evidence>
<reference evidence="17" key="2">
    <citation type="journal article" date="2015" name="Mitochondrial DNA">
        <title>The complete mitochondrial genome of Pseudaesopia japonica (Pleuronectiformes: Soleidae).</title>
        <authorList>
            <person name="Si L."/>
            <person name="Gong L."/>
            <person name="Shi W."/>
            <person name="Yang M."/>
            <person name="Kong X."/>
        </authorList>
    </citation>
    <scope>NUCLEOTIDE SEQUENCE</scope>
</reference>
<evidence type="ECO:0000256" key="15">
    <source>
        <dbReference type="SAM" id="Phobius"/>
    </source>
</evidence>
<evidence type="ECO:0000313" key="16">
    <source>
        <dbReference type="EMBL" id="AHN95308.1"/>
    </source>
</evidence>
<keyword evidence="4 14" id="KW-0138">CF(0)</keyword>
<dbReference type="AlphaFoldDB" id="X2L5V9"/>
<keyword evidence="7 15" id="KW-1133">Transmembrane helix</keyword>
<keyword evidence="11" id="KW-0066">ATP synthesis</keyword>
<dbReference type="PANTHER" id="PTHR39937:SF1">
    <property type="entry name" value="ATP SYNTHASE PROTEIN 8"/>
    <property type="match status" value="1"/>
</dbReference>
<dbReference type="RefSeq" id="YP_009025026.1">
    <property type="nucleotide sequence ID" value="NC_023973.1"/>
</dbReference>
<keyword evidence="3 14" id="KW-0813">Transport</keyword>
<evidence type="ECO:0000256" key="7">
    <source>
        <dbReference type="ARBA" id="ARBA00022989"/>
    </source>
</evidence>
<evidence type="ECO:0000256" key="5">
    <source>
        <dbReference type="ARBA" id="ARBA00022692"/>
    </source>
</evidence>
<accession>X2L5V9</accession>
<evidence type="ECO:0000256" key="11">
    <source>
        <dbReference type="ARBA" id="ARBA00023310"/>
    </source>
</evidence>
<evidence type="ECO:0000256" key="1">
    <source>
        <dbReference type="ARBA" id="ARBA00004304"/>
    </source>
</evidence>
<dbReference type="GeneID" id="18985118"/>
<comment type="similarity">
    <text evidence="2 14">Belongs to the ATPase protein 8 family.</text>
</comment>
<dbReference type="InterPro" id="IPR001421">
    <property type="entry name" value="ATP8_metazoa"/>
</dbReference>
<keyword evidence="6 14" id="KW-0375">Hydrogen ion transport</keyword>
<dbReference type="GO" id="GO:0015078">
    <property type="term" value="F:proton transmembrane transporter activity"/>
    <property type="evidence" value="ECO:0007669"/>
    <property type="project" value="InterPro"/>
</dbReference>
<dbReference type="InterPro" id="IPR050635">
    <property type="entry name" value="ATPase_protein_8"/>
</dbReference>
<protein>
    <recommendedName>
        <fullName evidence="14">ATP synthase complex subunit 8</fullName>
    </recommendedName>
</protein>
<evidence type="ECO:0000256" key="12">
    <source>
        <dbReference type="ARBA" id="ARBA00053067"/>
    </source>
</evidence>
<evidence type="ECO:0000256" key="2">
    <source>
        <dbReference type="ARBA" id="ARBA00008892"/>
    </source>
</evidence>
<feature type="transmembrane region" description="Helical" evidence="15">
    <location>
        <begin position="6"/>
        <end position="24"/>
    </location>
</feature>
<comment type="function">
    <text evidence="12">Subunit 8, of the mitochondrial membrane ATP synthase complex (F(1)F(0) ATP synthase or Complex V) that produces ATP from ADP in the presence of a proton gradient across the membrane which is generated by electron transport complexes of the respiratory chain. ATP synthase complex consist of a soluble F(1) head domain - the catalytic core - and a membrane F(1) domain - the membrane proton channel. These two domains are linked by a central stalk rotating inside the F(1) region and a stationary peripheral stalk. During catalysis, ATP synthesis in the catalytic domain of F(1) is coupled via a rotary mechanism of the central stalk subunits to proton translocation. In vivo, can only synthesize ATP although its ATP hydrolase activity can be activated artificially in vitro. Part of the complex F(0) domain.</text>
</comment>
<dbReference type="GO" id="GO:0031966">
    <property type="term" value="C:mitochondrial membrane"/>
    <property type="evidence" value="ECO:0007669"/>
    <property type="project" value="UniProtKB-SubCell"/>
</dbReference>
<keyword evidence="9 14" id="KW-0496">Mitochondrion</keyword>
<evidence type="ECO:0000256" key="9">
    <source>
        <dbReference type="ARBA" id="ARBA00023128"/>
    </source>
</evidence>
<dbReference type="Pfam" id="PF00895">
    <property type="entry name" value="ATP-synt_8"/>
    <property type="match status" value="1"/>
</dbReference>
<dbReference type="EMBL" id="KJ433482">
    <property type="protein sequence ID" value="AHN95308.1"/>
    <property type="molecule type" value="Genomic_DNA"/>
</dbReference>
<geneLocation type="mitochondrion" evidence="16"/>
<keyword evidence="10 15" id="KW-0472">Membrane</keyword>
<keyword evidence="8 14" id="KW-0406">Ion transport</keyword>
<name>X2L5V9_9PLEU</name>
<evidence type="ECO:0000256" key="6">
    <source>
        <dbReference type="ARBA" id="ARBA00022781"/>
    </source>
</evidence>
<dbReference type="GO" id="GO:0045259">
    <property type="term" value="C:proton-transporting ATP synthase complex"/>
    <property type="evidence" value="ECO:0007669"/>
    <property type="project" value="UniProtKB-KW"/>
</dbReference>
<proteinExistence type="inferred from homology"/>
<evidence type="ECO:0000256" key="8">
    <source>
        <dbReference type="ARBA" id="ARBA00023065"/>
    </source>
</evidence>
<organism evidence="16">
    <name type="scientific">Pseudaesopia japonica</name>
    <name type="common">wavyband sole</name>
    <dbReference type="NCBI Taxonomy" id="195642"/>
    <lineage>
        <taxon>Eukaryota</taxon>
        <taxon>Metazoa</taxon>
        <taxon>Chordata</taxon>
        <taxon>Craniata</taxon>
        <taxon>Vertebrata</taxon>
        <taxon>Euteleostomi</taxon>
        <taxon>Actinopterygii</taxon>
        <taxon>Neopterygii</taxon>
        <taxon>Teleostei</taxon>
        <taxon>Neoteleostei</taxon>
        <taxon>Acanthomorphata</taxon>
        <taxon>Carangaria</taxon>
        <taxon>Pleuronectiformes</taxon>
        <taxon>Pleuronectoidei</taxon>
        <taxon>Soleidae</taxon>
        <taxon>Pseudaesopia</taxon>
    </lineage>
</organism>
<keyword evidence="5 14" id="KW-0812">Transmembrane</keyword>
<sequence length="55" mass="6497">MPQLNPAPWFFTMVFSWVVLLSLLPSKFLSLLFPNELTQPIQKKTNTTFSNWLWP</sequence>
<dbReference type="GO" id="GO:0015986">
    <property type="term" value="P:proton motive force-driven ATP synthesis"/>
    <property type="evidence" value="ECO:0007669"/>
    <property type="project" value="InterPro"/>
</dbReference>
<dbReference type="CTD" id="4509"/>